<reference evidence="2" key="1">
    <citation type="journal article" date="2005" name="BMC Biol.">
        <title>The sequence of rice chromosomes 11 and 12, rich in disease resistance genes and recent gene duplications.</title>
        <authorList>
            <consortium name="The rice chromosomes 11 and 12 sequencing consortia"/>
        </authorList>
    </citation>
    <scope>NUCLEOTIDE SEQUENCE [LARGE SCALE GENOMIC DNA]</scope>
</reference>
<evidence type="ECO:0000259" key="1">
    <source>
        <dbReference type="Pfam" id="PF00078"/>
    </source>
</evidence>
<protein>
    <submittedName>
        <fullName evidence="2">Retrotransposon protein, putative, unclassified</fullName>
    </submittedName>
</protein>
<gene>
    <name evidence="2" type="ordered locus">LOC_Os12g17060</name>
</gene>
<dbReference type="Pfam" id="PF00078">
    <property type="entry name" value="RVT_1"/>
    <property type="match status" value="1"/>
</dbReference>
<accession>Q2QU91</accession>
<organism evidence="2">
    <name type="scientific">Oryza sativa subsp. japonica</name>
    <name type="common">Rice</name>
    <dbReference type="NCBI Taxonomy" id="39947"/>
    <lineage>
        <taxon>Eukaryota</taxon>
        <taxon>Viridiplantae</taxon>
        <taxon>Streptophyta</taxon>
        <taxon>Embryophyta</taxon>
        <taxon>Tracheophyta</taxon>
        <taxon>Spermatophyta</taxon>
        <taxon>Magnoliopsida</taxon>
        <taxon>Liliopsida</taxon>
        <taxon>Poales</taxon>
        <taxon>Poaceae</taxon>
        <taxon>BOP clade</taxon>
        <taxon>Oryzoideae</taxon>
        <taxon>Oryzeae</taxon>
        <taxon>Oryzinae</taxon>
        <taxon>Oryza</taxon>
        <taxon>Oryza sativa</taxon>
    </lineage>
</organism>
<dbReference type="PANTHER" id="PTHR31635:SF196">
    <property type="entry name" value="REVERSE TRANSCRIPTASE DOMAIN-CONTAINING PROTEIN-RELATED"/>
    <property type="match status" value="1"/>
</dbReference>
<proteinExistence type="predicted"/>
<reference evidence="2" key="3">
    <citation type="submission" date="2006-01" db="EMBL/GenBank/DDBJ databases">
        <authorList>
            <person name="Buell R."/>
        </authorList>
    </citation>
    <scope>NUCLEOTIDE SEQUENCE</scope>
</reference>
<feature type="domain" description="Reverse transcriptase" evidence="1">
    <location>
        <begin position="15"/>
        <end position="155"/>
    </location>
</feature>
<dbReference type="AlphaFoldDB" id="Q2QU91"/>
<dbReference type="PANTHER" id="PTHR31635">
    <property type="entry name" value="REVERSE TRANSCRIPTASE DOMAIN-CONTAINING PROTEIN-RELATED"/>
    <property type="match status" value="1"/>
</dbReference>
<dbReference type="EMBL" id="DP000011">
    <property type="protein sequence ID" value="ABA97373.1"/>
    <property type="molecule type" value="Genomic_DNA"/>
</dbReference>
<sequence length="182" mass="20352">MSCIQDNFLYVSNLAKKMHRSKKPTLFFKLDIAKAFNLVSWEYLLTLLDKMRFSAKWHDWVALILSTSSSSVSLNGIEGERIDHPRGLRFLKIITVEGHLSEFADRSVRFRCSLYADDAAIFIKPSCQDVDSLISILNSFGGATGLQVNLQKGSMIPISCGAIDLDEVLHNFTGPCGTFPMQ</sequence>
<reference evidence="2" key="2">
    <citation type="submission" date="2005-04" db="EMBL/GenBank/DDBJ databases">
        <authorList>
            <person name="Buell C.R."/>
            <person name="Wing R.A."/>
            <person name="McCombie W.A."/>
            <person name="Ouyang S."/>
        </authorList>
    </citation>
    <scope>NUCLEOTIDE SEQUENCE</scope>
</reference>
<name>Q2QU91_ORYSJ</name>
<dbReference type="InterPro" id="IPR000477">
    <property type="entry name" value="RT_dom"/>
</dbReference>
<evidence type="ECO:0000313" key="2">
    <source>
        <dbReference type="EMBL" id="ABA97373.1"/>
    </source>
</evidence>